<evidence type="ECO:0000256" key="8">
    <source>
        <dbReference type="SAM" id="MobiDB-lite"/>
    </source>
</evidence>
<keyword evidence="2" id="KW-0813">Transport</keyword>
<evidence type="ECO:0000256" key="4">
    <source>
        <dbReference type="ARBA" id="ARBA00022927"/>
    </source>
</evidence>
<evidence type="ECO:0000256" key="5">
    <source>
        <dbReference type="ARBA" id="ARBA00023010"/>
    </source>
</evidence>
<dbReference type="Gene3D" id="2.30.29.30">
    <property type="entry name" value="Pleckstrin-homology domain (PH domain)/Phosphotyrosine-binding domain (PTB)"/>
    <property type="match status" value="1"/>
</dbReference>
<name>A0A7S4AKT3_9STRA</name>
<keyword evidence="3" id="KW-0509">mRNA transport</keyword>
<evidence type="ECO:0000259" key="9">
    <source>
        <dbReference type="SMART" id="SM00160"/>
    </source>
</evidence>
<dbReference type="SUPFAM" id="SSF50729">
    <property type="entry name" value="PH domain-like"/>
    <property type="match status" value="1"/>
</dbReference>
<evidence type="ECO:0000256" key="7">
    <source>
        <dbReference type="ARBA" id="ARBA00023242"/>
    </source>
</evidence>
<gene>
    <name evidence="10" type="ORF">PAUS00366_LOCUS12022</name>
</gene>
<dbReference type="Pfam" id="PF00638">
    <property type="entry name" value="Ran_BP1"/>
    <property type="match status" value="1"/>
</dbReference>
<dbReference type="GO" id="GO:0015031">
    <property type="term" value="P:protein transport"/>
    <property type="evidence" value="ECO:0007669"/>
    <property type="project" value="UniProtKB-KW"/>
</dbReference>
<keyword evidence="4" id="KW-0653">Protein transport</keyword>
<protein>
    <recommendedName>
        <fullName evidence="9">RanBD1 domain-containing protein</fullName>
    </recommendedName>
</protein>
<feature type="region of interest" description="Disordered" evidence="8">
    <location>
        <begin position="191"/>
        <end position="210"/>
    </location>
</feature>
<evidence type="ECO:0000256" key="6">
    <source>
        <dbReference type="ARBA" id="ARBA00023132"/>
    </source>
</evidence>
<feature type="compositionally biased region" description="Basic and acidic residues" evidence="8">
    <location>
        <begin position="1"/>
        <end position="16"/>
    </location>
</feature>
<evidence type="ECO:0000256" key="2">
    <source>
        <dbReference type="ARBA" id="ARBA00022448"/>
    </source>
</evidence>
<reference evidence="10" key="1">
    <citation type="submission" date="2021-01" db="EMBL/GenBank/DDBJ databases">
        <authorList>
            <person name="Corre E."/>
            <person name="Pelletier E."/>
            <person name="Niang G."/>
            <person name="Scheremetjew M."/>
            <person name="Finn R."/>
            <person name="Kale V."/>
            <person name="Holt S."/>
            <person name="Cochrane G."/>
            <person name="Meng A."/>
            <person name="Brown T."/>
            <person name="Cohen L."/>
        </authorList>
    </citation>
    <scope>NUCLEOTIDE SEQUENCE</scope>
    <source>
        <strain evidence="10">10249 10 AB</strain>
    </source>
</reference>
<feature type="compositionally biased region" description="Basic residues" evidence="8">
    <location>
        <begin position="41"/>
        <end position="52"/>
    </location>
</feature>
<feature type="region of interest" description="Disordered" evidence="8">
    <location>
        <begin position="298"/>
        <end position="322"/>
    </location>
</feature>
<feature type="domain" description="RanBD1" evidence="9">
    <location>
        <begin position="309"/>
        <end position="436"/>
    </location>
</feature>
<dbReference type="InterPro" id="IPR015007">
    <property type="entry name" value="NUP2/50/61"/>
</dbReference>
<dbReference type="Pfam" id="PF08911">
    <property type="entry name" value="NUP50"/>
    <property type="match status" value="1"/>
</dbReference>
<feature type="compositionally biased region" description="Polar residues" evidence="8">
    <location>
        <begin position="56"/>
        <end position="70"/>
    </location>
</feature>
<keyword evidence="6" id="KW-0906">Nuclear pore complex</keyword>
<accession>A0A7S4AKT3</accession>
<dbReference type="GO" id="GO:0051028">
    <property type="term" value="P:mRNA transport"/>
    <property type="evidence" value="ECO:0007669"/>
    <property type="project" value="UniProtKB-KW"/>
</dbReference>
<evidence type="ECO:0000256" key="1">
    <source>
        <dbReference type="ARBA" id="ARBA00004567"/>
    </source>
</evidence>
<dbReference type="InterPro" id="IPR000156">
    <property type="entry name" value="Ran_bind_dom"/>
</dbReference>
<dbReference type="InterPro" id="IPR011993">
    <property type="entry name" value="PH-like_dom_sf"/>
</dbReference>
<dbReference type="EMBL" id="HBIX01016621">
    <property type="protein sequence ID" value="CAE0719268.1"/>
    <property type="molecule type" value="Transcribed_RNA"/>
</dbReference>
<evidence type="ECO:0000256" key="3">
    <source>
        <dbReference type="ARBA" id="ARBA00022816"/>
    </source>
</evidence>
<feature type="compositionally biased region" description="Low complexity" evidence="8">
    <location>
        <begin position="191"/>
        <end position="203"/>
    </location>
</feature>
<keyword evidence="7" id="KW-0539">Nucleus</keyword>
<organism evidence="10">
    <name type="scientific">Pseudo-nitzschia australis</name>
    <dbReference type="NCBI Taxonomy" id="44445"/>
    <lineage>
        <taxon>Eukaryota</taxon>
        <taxon>Sar</taxon>
        <taxon>Stramenopiles</taxon>
        <taxon>Ochrophyta</taxon>
        <taxon>Bacillariophyta</taxon>
        <taxon>Bacillariophyceae</taxon>
        <taxon>Bacillariophycidae</taxon>
        <taxon>Bacillariales</taxon>
        <taxon>Bacillariaceae</taxon>
        <taxon>Pseudo-nitzschia</taxon>
    </lineage>
</organism>
<dbReference type="SMART" id="SM00160">
    <property type="entry name" value="RanBD"/>
    <property type="match status" value="1"/>
</dbReference>
<proteinExistence type="predicted"/>
<keyword evidence="5" id="KW-0811">Translocation</keyword>
<dbReference type="AlphaFoldDB" id="A0A7S4AKT3"/>
<dbReference type="GO" id="GO:0005643">
    <property type="term" value="C:nuclear pore"/>
    <property type="evidence" value="ECO:0007669"/>
    <property type="project" value="UniProtKB-SubCell"/>
</dbReference>
<evidence type="ECO:0000313" key="10">
    <source>
        <dbReference type="EMBL" id="CAE0719268.1"/>
    </source>
</evidence>
<feature type="region of interest" description="Disordered" evidence="8">
    <location>
        <begin position="1"/>
        <end position="70"/>
    </location>
</feature>
<sequence length="440" mass="45498">MGKRGNENAQVSKEDYEASMTSASDVPKGPFAKASADVIKGRRILKTRRSGISKKPTPSTTSGNSIFSSVSLAAPGGSPAAASGGGSNPFGGFSFGSGKTPTTVPAASKKTAYPSFAMPAAVPTKSPTIKATTTAVTSKTSEVLTDEDKERIKCARGFLKHMNKFSAYDEVAGRRFAATFAAFDKPKASATATTAAKQPTKTTNWDTSKPLFGGKSPVSAAASPPATALFGATPSPAATGGFSFKTTTDSAASPAASGGFSFNPTKIGTAAAPVPAFSFSTTPTPAVKAAAEAAVAETSAKADTSTVEDESKENGPDGVQEAANNPYEVLFKTTAKVFRVRTGKYVARGGALKLEQHKDTKKNQLVVRDKAVGRVQLNVAITKGMPISKAIAPGVKNKPPTPIVLITSVFDAESGKPELFKIITKMEDHENLFDELSKLV</sequence>
<comment type="subcellular location">
    <subcellularLocation>
        <location evidence="1">Nucleus</location>
        <location evidence="1">Nuclear pore complex</location>
    </subcellularLocation>
</comment>